<dbReference type="OrthoDB" id="1466942at2"/>
<dbReference type="EMBL" id="SETE01000007">
    <property type="protein sequence ID" value="RYM32179.1"/>
    <property type="molecule type" value="Genomic_DNA"/>
</dbReference>
<accession>A0A4Q4KK48</accession>
<keyword evidence="2" id="KW-1185">Reference proteome</keyword>
<dbReference type="AlphaFoldDB" id="A0A4Q4KK48"/>
<reference evidence="1 2" key="1">
    <citation type="submission" date="2019-02" db="EMBL/GenBank/DDBJ databases">
        <title>Genome sequence of the sea-ice species Brumimicrobium glaciale.</title>
        <authorList>
            <person name="Bowman J.P."/>
        </authorList>
    </citation>
    <scope>NUCLEOTIDE SEQUENCE [LARGE SCALE GENOMIC DNA]</scope>
    <source>
        <strain evidence="1 2">IC156</strain>
    </source>
</reference>
<protein>
    <submittedName>
        <fullName evidence="1">Uncharacterized protein</fullName>
    </submittedName>
</protein>
<comment type="caution">
    <text evidence="1">The sequence shown here is derived from an EMBL/GenBank/DDBJ whole genome shotgun (WGS) entry which is preliminary data.</text>
</comment>
<proteinExistence type="predicted"/>
<organism evidence="1 2">
    <name type="scientific">Brumimicrobium glaciale</name>
    <dbReference type="NCBI Taxonomy" id="200475"/>
    <lineage>
        <taxon>Bacteria</taxon>
        <taxon>Pseudomonadati</taxon>
        <taxon>Bacteroidota</taxon>
        <taxon>Flavobacteriia</taxon>
        <taxon>Flavobacteriales</taxon>
        <taxon>Crocinitomicaceae</taxon>
        <taxon>Brumimicrobium</taxon>
    </lineage>
</organism>
<dbReference type="SUPFAM" id="SSF69304">
    <property type="entry name" value="Tricorn protease N-terminal domain"/>
    <property type="match status" value="1"/>
</dbReference>
<evidence type="ECO:0000313" key="1">
    <source>
        <dbReference type="EMBL" id="RYM32179.1"/>
    </source>
</evidence>
<name>A0A4Q4KK48_9FLAO</name>
<sequence length="448" mass="53261">MRVLTYIFIFLTFGTTAQELNLQFSFEDGMTNTPIDSVELKIATTSNQILINQWTQNNEIVKTAIPNNQMIKIRAQKTGFFTLDTIVNLSLYQREIRKDKPVVIHLTFRYDGQISGGYDVRATYQPEIAFSSELISVSDFVVVDENTMVLLTYPKRLNAGSELIWYVNDSIVSRRNVPEIAIRLVTDYRNRIYLRCEYTDYMLKNEELLSLVKVPREELDNYVRPILDTLQNEQLYFTTYKSHYPAFDFFKVQMHDTSHAVLHHVEDTEMMEFYRAEYKWADVRTKLWAWDMEAETGIDREIWVGANVFTNSIYYEAPYSEFFLVGDEVFVFDFYRDHLYKYDANSGEQLDSSSIVFHKDARKTGWERRMVQDPITKKIYTMYDEAGYTNVYEINLSDGTRKDKFTLFYRYVENVQVYNEELFYIYRPFESLQKKYLYKEGYQLIINN</sequence>
<dbReference type="Proteomes" id="UP000293952">
    <property type="component" value="Unassembled WGS sequence"/>
</dbReference>
<gene>
    <name evidence="1" type="ORF">ERX46_15980</name>
</gene>
<evidence type="ECO:0000313" key="2">
    <source>
        <dbReference type="Proteomes" id="UP000293952"/>
    </source>
</evidence>
<dbReference type="RefSeq" id="WP_130094868.1">
    <property type="nucleotide sequence ID" value="NZ_SETE01000007.1"/>
</dbReference>